<keyword evidence="1" id="KW-0547">Nucleotide-binding</keyword>
<proteinExistence type="predicted"/>
<evidence type="ECO:0000313" key="6">
    <source>
        <dbReference type="Proteomes" id="UP000179524"/>
    </source>
</evidence>
<dbReference type="InterPro" id="IPR000719">
    <property type="entry name" value="Prot_kinase_dom"/>
</dbReference>
<dbReference type="SUPFAM" id="SSF56112">
    <property type="entry name" value="Protein kinase-like (PK-like)"/>
    <property type="match status" value="1"/>
</dbReference>
<gene>
    <name evidence="5" type="ORF">BKP37_03330</name>
</gene>
<feature type="binding site" evidence="1">
    <location>
        <position position="53"/>
    </location>
    <ligand>
        <name>ATP</name>
        <dbReference type="ChEBI" id="CHEBI:30616"/>
    </ligand>
</feature>
<keyword evidence="3" id="KW-0472">Membrane</keyword>
<dbReference type="SMART" id="SM00220">
    <property type="entry name" value="S_TKc"/>
    <property type="match status" value="1"/>
</dbReference>
<evidence type="ECO:0000256" key="2">
    <source>
        <dbReference type="SAM" id="MobiDB-lite"/>
    </source>
</evidence>
<dbReference type="Gene3D" id="1.10.510.10">
    <property type="entry name" value="Transferase(Phosphotransferase) domain 1"/>
    <property type="match status" value="1"/>
</dbReference>
<comment type="caution">
    <text evidence="5">The sequence shown here is derived from an EMBL/GenBank/DDBJ whole genome shotgun (WGS) entry which is preliminary data.</text>
</comment>
<feature type="transmembrane region" description="Helical" evidence="3">
    <location>
        <begin position="296"/>
        <end position="316"/>
    </location>
</feature>
<dbReference type="PROSITE" id="PS50011">
    <property type="entry name" value="PROTEIN_KINASE_DOM"/>
    <property type="match status" value="1"/>
</dbReference>
<evidence type="ECO:0000259" key="4">
    <source>
        <dbReference type="PROSITE" id="PS50011"/>
    </source>
</evidence>
<dbReference type="EMBL" id="MLQR01000001">
    <property type="protein sequence ID" value="OIJ17535.1"/>
    <property type="molecule type" value="Genomic_DNA"/>
</dbReference>
<keyword evidence="5" id="KW-0723">Serine/threonine-protein kinase</keyword>
<feature type="region of interest" description="Disordered" evidence="2">
    <location>
        <begin position="271"/>
        <end position="291"/>
    </location>
</feature>
<evidence type="ECO:0000313" key="5">
    <source>
        <dbReference type="EMBL" id="OIJ17535.1"/>
    </source>
</evidence>
<keyword evidence="3" id="KW-0812">Transmembrane</keyword>
<dbReference type="OrthoDB" id="583109at2"/>
<keyword evidence="6" id="KW-1185">Reference proteome</keyword>
<evidence type="ECO:0000256" key="1">
    <source>
        <dbReference type="PROSITE-ProRule" id="PRU10141"/>
    </source>
</evidence>
<dbReference type="GO" id="GO:0005524">
    <property type="term" value="F:ATP binding"/>
    <property type="evidence" value="ECO:0007669"/>
    <property type="project" value="UniProtKB-UniRule"/>
</dbReference>
<keyword evidence="5" id="KW-0808">Transferase</keyword>
<name>A0A1S2M1F6_9BACI</name>
<dbReference type="AlphaFoldDB" id="A0A1S2M1F6"/>
<accession>A0A1S2M1F6</accession>
<reference evidence="5 6" key="1">
    <citation type="submission" date="2016-10" db="EMBL/GenBank/DDBJ databases">
        <title>Draft genome sequences of four alkaliphilic bacteria belonging to the Anaerobacillus genus.</title>
        <authorList>
            <person name="Bassil N.M."/>
            <person name="Lloyd J.R."/>
        </authorList>
    </citation>
    <scope>NUCLEOTIDE SEQUENCE [LARGE SCALE GENOMIC DNA]</scope>
    <source>
        <strain evidence="5 6">DSM 18345</strain>
    </source>
</reference>
<dbReference type="Gene3D" id="3.30.200.20">
    <property type="entry name" value="Phosphorylase Kinase, domain 1"/>
    <property type="match status" value="1"/>
</dbReference>
<evidence type="ECO:0000256" key="3">
    <source>
        <dbReference type="SAM" id="Phobius"/>
    </source>
</evidence>
<dbReference type="Proteomes" id="UP000179524">
    <property type="component" value="Unassembled WGS sequence"/>
</dbReference>
<sequence>MSIKKSQVCNLSPNTKILGKWHKQPYKIVKELGNGATGSVYLAESPKGLVALKIGLNSMAITSEVNVLKHFSKVQGQILGPSLIDVDDWVTQEGTFPFYAMEYLKGQGLIPFMQGKGSEWVGILIVQLLGDLDRLHQAGWVFGDLKPDNLIVIGPPARVRWIDVGGTTLLGRSIKEYTEFFDRGYWGLGTRRAEITYDLFSVAMIIINICYPKRFEKNGEGLKQLKEKIEKQSTLKQYDFVLLNALQGKYSNAQLMKKDVISAISKSKSSFTKSSMKQPKKPTTTNKDSRGEKSNGLIETFLFASFLLLAYILYLFGQMM</sequence>
<dbReference type="Pfam" id="PF00069">
    <property type="entry name" value="Pkinase"/>
    <property type="match status" value="1"/>
</dbReference>
<organism evidence="5 6">
    <name type="scientific">Anaerobacillus alkalilacustris</name>
    <dbReference type="NCBI Taxonomy" id="393763"/>
    <lineage>
        <taxon>Bacteria</taxon>
        <taxon>Bacillati</taxon>
        <taxon>Bacillota</taxon>
        <taxon>Bacilli</taxon>
        <taxon>Bacillales</taxon>
        <taxon>Bacillaceae</taxon>
        <taxon>Anaerobacillus</taxon>
    </lineage>
</organism>
<dbReference type="RefSeq" id="WP_071308260.1">
    <property type="nucleotide sequence ID" value="NZ_MLQR01000001.1"/>
</dbReference>
<protein>
    <submittedName>
        <fullName evidence="5">Serine/threonine protein kinase</fullName>
    </submittedName>
</protein>
<keyword evidence="3" id="KW-1133">Transmembrane helix</keyword>
<dbReference type="InterPro" id="IPR017441">
    <property type="entry name" value="Protein_kinase_ATP_BS"/>
</dbReference>
<dbReference type="GO" id="GO:0004674">
    <property type="term" value="F:protein serine/threonine kinase activity"/>
    <property type="evidence" value="ECO:0007669"/>
    <property type="project" value="UniProtKB-KW"/>
</dbReference>
<feature type="domain" description="Protein kinase" evidence="4">
    <location>
        <begin position="26"/>
        <end position="302"/>
    </location>
</feature>
<keyword evidence="5" id="KW-0418">Kinase</keyword>
<dbReference type="PROSITE" id="PS00107">
    <property type="entry name" value="PROTEIN_KINASE_ATP"/>
    <property type="match status" value="1"/>
</dbReference>
<keyword evidence="1" id="KW-0067">ATP-binding</keyword>
<dbReference type="InterPro" id="IPR011009">
    <property type="entry name" value="Kinase-like_dom_sf"/>
</dbReference>